<feature type="compositionally biased region" description="Polar residues" evidence="8">
    <location>
        <begin position="1"/>
        <end position="14"/>
    </location>
</feature>
<evidence type="ECO:0000256" key="9">
    <source>
        <dbReference type="SAM" id="Phobius"/>
    </source>
</evidence>
<reference evidence="11 12" key="1">
    <citation type="submission" date="2020-07" db="EMBL/GenBank/DDBJ databases">
        <title>Sequencing the genomes of 1000 actinobacteria strains.</title>
        <authorList>
            <person name="Klenk H.-P."/>
        </authorList>
    </citation>
    <scope>NUCLEOTIDE SEQUENCE [LARGE SCALE GENOMIC DNA]</scope>
    <source>
        <strain evidence="11 12">DSM 18448</strain>
    </source>
</reference>
<feature type="transmembrane region" description="Helical" evidence="9">
    <location>
        <begin position="62"/>
        <end position="80"/>
    </location>
</feature>
<feature type="transmembrane region" description="Helical" evidence="9">
    <location>
        <begin position="202"/>
        <end position="220"/>
    </location>
</feature>
<feature type="transmembrane region" description="Helical" evidence="9">
    <location>
        <begin position="92"/>
        <end position="115"/>
    </location>
</feature>
<feature type="transmembrane region" description="Helical" evidence="9">
    <location>
        <begin position="127"/>
        <end position="144"/>
    </location>
</feature>
<feature type="transmembrane region" description="Helical" evidence="9">
    <location>
        <begin position="293"/>
        <end position="311"/>
    </location>
</feature>
<keyword evidence="7 9" id="KW-0472">Membrane</keyword>
<keyword evidence="5 9" id="KW-0812">Transmembrane</keyword>
<evidence type="ECO:0000313" key="12">
    <source>
        <dbReference type="Proteomes" id="UP000579605"/>
    </source>
</evidence>
<comment type="subcellular location">
    <subcellularLocation>
        <location evidence="1">Cell membrane</location>
        <topology evidence="1">Multi-pass membrane protein</topology>
    </subcellularLocation>
</comment>
<dbReference type="InterPro" id="IPR037185">
    <property type="entry name" value="EmrE-like"/>
</dbReference>
<evidence type="ECO:0000256" key="6">
    <source>
        <dbReference type="ARBA" id="ARBA00022989"/>
    </source>
</evidence>
<keyword evidence="12" id="KW-1185">Reference proteome</keyword>
<evidence type="ECO:0000259" key="10">
    <source>
        <dbReference type="Pfam" id="PF00892"/>
    </source>
</evidence>
<evidence type="ECO:0000256" key="7">
    <source>
        <dbReference type="ARBA" id="ARBA00023136"/>
    </source>
</evidence>
<evidence type="ECO:0000256" key="3">
    <source>
        <dbReference type="ARBA" id="ARBA00022448"/>
    </source>
</evidence>
<feature type="region of interest" description="Disordered" evidence="8">
    <location>
        <begin position="1"/>
        <end position="23"/>
    </location>
</feature>
<dbReference type="NCBIfam" id="TIGR00688">
    <property type="entry name" value="rarD"/>
    <property type="match status" value="1"/>
</dbReference>
<dbReference type="GO" id="GO:0005886">
    <property type="term" value="C:plasma membrane"/>
    <property type="evidence" value="ECO:0007669"/>
    <property type="project" value="UniProtKB-SubCell"/>
</dbReference>
<dbReference type="SUPFAM" id="SSF103481">
    <property type="entry name" value="Multidrug resistance efflux transporter EmrE"/>
    <property type="match status" value="2"/>
</dbReference>
<organism evidence="11 12">
    <name type="scientific">Actinopolymorpha rutila</name>
    <dbReference type="NCBI Taxonomy" id="446787"/>
    <lineage>
        <taxon>Bacteria</taxon>
        <taxon>Bacillati</taxon>
        <taxon>Actinomycetota</taxon>
        <taxon>Actinomycetes</taxon>
        <taxon>Propionibacteriales</taxon>
        <taxon>Actinopolymorphaceae</taxon>
        <taxon>Actinopolymorpha</taxon>
    </lineage>
</organism>
<comment type="caution">
    <text evidence="11">The sequence shown here is derived from an EMBL/GenBank/DDBJ whole genome shotgun (WGS) entry which is preliminary data.</text>
</comment>
<evidence type="ECO:0000256" key="1">
    <source>
        <dbReference type="ARBA" id="ARBA00004651"/>
    </source>
</evidence>
<dbReference type="RefSeq" id="WP_337796200.1">
    <property type="nucleotide sequence ID" value="NZ_BAAARR010000021.1"/>
</dbReference>
<evidence type="ECO:0000256" key="2">
    <source>
        <dbReference type="ARBA" id="ARBA00007362"/>
    </source>
</evidence>
<keyword evidence="3" id="KW-0813">Transport</keyword>
<feature type="transmembrane region" description="Helical" evidence="9">
    <location>
        <begin position="232"/>
        <end position="255"/>
    </location>
</feature>
<evidence type="ECO:0000256" key="5">
    <source>
        <dbReference type="ARBA" id="ARBA00022692"/>
    </source>
</evidence>
<feature type="transmembrane region" description="Helical" evidence="9">
    <location>
        <begin position="151"/>
        <end position="168"/>
    </location>
</feature>
<sequence>MSTGLSEESAGSPSHQPPASPVAAPVDENRRGLVFGAAAYAAWGLFPLYWPLLQPAGSLEILAHRMVWSLVFAVIVLRVRPRPGWWARLRETPATIGYLATAGVVVTINWGTYIWAVNHDHVVETALGYYINPLVIVLVGVAFLGERLNRVQWTAVGLAAVAVVILTVSHGRPPWVAFILAATFTAYAYCKKKANVAAIESLMVETSVVTPLALGYLLWLQVQGTAAFGHHGAGQAVLLAGAGVVTAIPLLLFAGAATRVPMTLLGILQYLAPTLQFLLGVLVFHEPMPPDRLVGFGFVWLAVVVFTWDGLRRRRRTVAGKVAAARADANASAAERSAGAPMPVTEPD</sequence>
<feature type="transmembrane region" description="Helical" evidence="9">
    <location>
        <begin position="32"/>
        <end position="50"/>
    </location>
</feature>
<dbReference type="Pfam" id="PF00892">
    <property type="entry name" value="EamA"/>
    <property type="match status" value="1"/>
</dbReference>
<evidence type="ECO:0000256" key="4">
    <source>
        <dbReference type="ARBA" id="ARBA00022475"/>
    </source>
</evidence>
<dbReference type="InterPro" id="IPR000620">
    <property type="entry name" value="EamA_dom"/>
</dbReference>
<gene>
    <name evidence="11" type="ORF">F4554_005190</name>
</gene>
<keyword evidence="6 9" id="KW-1133">Transmembrane helix</keyword>
<keyword evidence="4" id="KW-1003">Cell membrane</keyword>
<comment type="similarity">
    <text evidence="2">Belongs to the EamA transporter family.</text>
</comment>
<name>A0A852ZLT3_9ACTN</name>
<dbReference type="PANTHER" id="PTHR22911:SF137">
    <property type="entry name" value="SOLUTE CARRIER FAMILY 35 MEMBER G2-RELATED"/>
    <property type="match status" value="1"/>
</dbReference>
<dbReference type="InterPro" id="IPR004626">
    <property type="entry name" value="RarD"/>
</dbReference>
<proteinExistence type="inferred from homology"/>
<evidence type="ECO:0000256" key="8">
    <source>
        <dbReference type="SAM" id="MobiDB-lite"/>
    </source>
</evidence>
<feature type="transmembrane region" description="Helical" evidence="9">
    <location>
        <begin position="174"/>
        <end position="190"/>
    </location>
</feature>
<feature type="domain" description="EamA" evidence="10">
    <location>
        <begin position="31"/>
        <end position="167"/>
    </location>
</feature>
<accession>A0A852ZLT3</accession>
<dbReference type="EMBL" id="JACBZH010000001">
    <property type="protein sequence ID" value="NYH92552.1"/>
    <property type="molecule type" value="Genomic_DNA"/>
</dbReference>
<feature type="transmembrane region" description="Helical" evidence="9">
    <location>
        <begin position="267"/>
        <end position="287"/>
    </location>
</feature>
<dbReference type="PANTHER" id="PTHR22911">
    <property type="entry name" value="ACYL-MALONYL CONDENSING ENZYME-RELATED"/>
    <property type="match status" value="1"/>
</dbReference>
<protein>
    <submittedName>
        <fullName evidence="11">Chloramphenicol-sensitive protein RarD</fullName>
    </submittedName>
</protein>
<dbReference type="Proteomes" id="UP000579605">
    <property type="component" value="Unassembled WGS sequence"/>
</dbReference>
<evidence type="ECO:0000313" key="11">
    <source>
        <dbReference type="EMBL" id="NYH92552.1"/>
    </source>
</evidence>
<dbReference type="AlphaFoldDB" id="A0A852ZLT3"/>